<dbReference type="AlphaFoldDB" id="A0A409VUL2"/>
<dbReference type="EMBL" id="NHTK01005970">
    <property type="protein sequence ID" value="PPQ69939.1"/>
    <property type="molecule type" value="Genomic_DNA"/>
</dbReference>
<protein>
    <recommendedName>
        <fullName evidence="1">Ricin B lectin domain-containing protein</fullName>
    </recommendedName>
</protein>
<comment type="caution">
    <text evidence="2">The sequence shown here is derived from an EMBL/GenBank/DDBJ whole genome shotgun (WGS) entry which is preliminary data.</text>
</comment>
<sequence length="162" mass="18231">MSVNVESGVTYIITNVKAGTAMDLSAYDNLSGKKLELIDIFLSQYQPPSHPLVIGWPEHGHPNQQWTMNWTGNSWTFQAGSTGQYLAIEGAPADGTKVVASATPFDWHIWRDDKDPNTFRIFVPNTHQNLDLYGKGNSTPGTPITLWWTWAGRHQTWRFTRG</sequence>
<dbReference type="STRING" id="181874.A0A409VUL2"/>
<dbReference type="PROSITE" id="PS50231">
    <property type="entry name" value="RICIN_B_LECTIN"/>
    <property type="match status" value="1"/>
</dbReference>
<dbReference type="SUPFAM" id="SSF50370">
    <property type="entry name" value="Ricin B-like lectins"/>
    <property type="match status" value="1"/>
</dbReference>
<gene>
    <name evidence="2" type="ORF">CVT24_003689</name>
</gene>
<reference evidence="2 3" key="1">
    <citation type="journal article" date="2018" name="Evol. Lett.">
        <title>Horizontal gene cluster transfer increased hallucinogenic mushroom diversity.</title>
        <authorList>
            <person name="Reynolds H.T."/>
            <person name="Vijayakumar V."/>
            <person name="Gluck-Thaler E."/>
            <person name="Korotkin H.B."/>
            <person name="Matheny P.B."/>
            <person name="Slot J.C."/>
        </authorList>
    </citation>
    <scope>NUCLEOTIDE SEQUENCE [LARGE SCALE GENOMIC DNA]</scope>
    <source>
        <strain evidence="2 3">2629</strain>
    </source>
</reference>
<dbReference type="CDD" id="cd23422">
    <property type="entry name" value="beta-trefoil_Ricin_MPL_CNL"/>
    <property type="match status" value="1"/>
</dbReference>
<evidence type="ECO:0000259" key="1">
    <source>
        <dbReference type="Pfam" id="PF14200"/>
    </source>
</evidence>
<dbReference type="Pfam" id="PF14200">
    <property type="entry name" value="RicinB_lectin_2"/>
    <property type="match status" value="1"/>
</dbReference>
<feature type="domain" description="Ricin B lectin" evidence="1">
    <location>
        <begin position="62"/>
        <end position="147"/>
    </location>
</feature>
<evidence type="ECO:0000313" key="3">
    <source>
        <dbReference type="Proteomes" id="UP000284842"/>
    </source>
</evidence>
<dbReference type="Gene3D" id="2.80.10.50">
    <property type="match status" value="1"/>
</dbReference>
<dbReference type="InterPro" id="IPR000772">
    <property type="entry name" value="Ricin_B_lectin"/>
</dbReference>
<dbReference type="OrthoDB" id="2131701at2759"/>
<evidence type="ECO:0000313" key="2">
    <source>
        <dbReference type="EMBL" id="PPQ69939.1"/>
    </source>
</evidence>
<name>A0A409VUL2_9AGAR</name>
<dbReference type="InterPro" id="IPR035992">
    <property type="entry name" value="Ricin_B-like_lectins"/>
</dbReference>
<dbReference type="InParanoid" id="A0A409VUL2"/>
<accession>A0A409VUL2</accession>
<organism evidence="2 3">
    <name type="scientific">Panaeolus cyanescens</name>
    <dbReference type="NCBI Taxonomy" id="181874"/>
    <lineage>
        <taxon>Eukaryota</taxon>
        <taxon>Fungi</taxon>
        <taxon>Dikarya</taxon>
        <taxon>Basidiomycota</taxon>
        <taxon>Agaricomycotina</taxon>
        <taxon>Agaricomycetes</taxon>
        <taxon>Agaricomycetidae</taxon>
        <taxon>Agaricales</taxon>
        <taxon>Agaricineae</taxon>
        <taxon>Galeropsidaceae</taxon>
        <taxon>Panaeolus</taxon>
    </lineage>
</organism>
<dbReference type="Proteomes" id="UP000284842">
    <property type="component" value="Unassembled WGS sequence"/>
</dbReference>
<keyword evidence="3" id="KW-1185">Reference proteome</keyword>
<proteinExistence type="predicted"/>